<comment type="caution">
    <text evidence="1">The sequence shown here is derived from an EMBL/GenBank/DDBJ whole genome shotgun (WGS) entry which is preliminary data.</text>
</comment>
<keyword evidence="2" id="KW-1185">Reference proteome</keyword>
<sequence length="138" mass="15862">MHKIFLYSIRSRKSNNTLRKVVLPDGTELEEAREVQHYTVEYYKTLLNKESYQPLPKLSAARTLTEEDNRFLCAEITVEEIAVNLKQMKGDSSPGPDGFTVGFFQHCWEVVKDDLYQQSRNFLTVVNFSGSSTPLSLH</sequence>
<gene>
    <name evidence="1" type="ORF">QJS10_CPA08g00721</name>
</gene>
<protein>
    <submittedName>
        <fullName evidence="1">Uncharacterized protein</fullName>
    </submittedName>
</protein>
<reference evidence="1" key="2">
    <citation type="submission" date="2023-06" db="EMBL/GenBank/DDBJ databases">
        <authorList>
            <person name="Ma L."/>
            <person name="Liu K.-W."/>
            <person name="Li Z."/>
            <person name="Hsiao Y.-Y."/>
            <person name="Qi Y."/>
            <person name="Fu T."/>
            <person name="Tang G."/>
            <person name="Zhang D."/>
            <person name="Sun W.-H."/>
            <person name="Liu D.-K."/>
            <person name="Li Y."/>
            <person name="Chen G.-Z."/>
            <person name="Liu X.-D."/>
            <person name="Liao X.-Y."/>
            <person name="Jiang Y.-T."/>
            <person name="Yu X."/>
            <person name="Hao Y."/>
            <person name="Huang J."/>
            <person name="Zhao X.-W."/>
            <person name="Ke S."/>
            <person name="Chen Y.-Y."/>
            <person name="Wu W.-L."/>
            <person name="Hsu J.-L."/>
            <person name="Lin Y.-F."/>
            <person name="Huang M.-D."/>
            <person name="Li C.-Y."/>
            <person name="Huang L."/>
            <person name="Wang Z.-W."/>
            <person name="Zhao X."/>
            <person name="Zhong W.-Y."/>
            <person name="Peng D.-H."/>
            <person name="Ahmad S."/>
            <person name="Lan S."/>
            <person name="Zhang J.-S."/>
            <person name="Tsai W.-C."/>
            <person name="Van De Peer Y."/>
            <person name="Liu Z.-J."/>
        </authorList>
    </citation>
    <scope>NUCLEOTIDE SEQUENCE</scope>
    <source>
        <strain evidence="1">CP</strain>
        <tissue evidence="1">Leaves</tissue>
    </source>
</reference>
<evidence type="ECO:0000313" key="1">
    <source>
        <dbReference type="EMBL" id="KAK1310890.1"/>
    </source>
</evidence>
<dbReference type="Proteomes" id="UP001180020">
    <property type="component" value="Unassembled WGS sequence"/>
</dbReference>
<organism evidence="1 2">
    <name type="scientific">Acorus calamus</name>
    <name type="common">Sweet flag</name>
    <dbReference type="NCBI Taxonomy" id="4465"/>
    <lineage>
        <taxon>Eukaryota</taxon>
        <taxon>Viridiplantae</taxon>
        <taxon>Streptophyta</taxon>
        <taxon>Embryophyta</taxon>
        <taxon>Tracheophyta</taxon>
        <taxon>Spermatophyta</taxon>
        <taxon>Magnoliopsida</taxon>
        <taxon>Liliopsida</taxon>
        <taxon>Acoraceae</taxon>
        <taxon>Acorus</taxon>
    </lineage>
</organism>
<accession>A0AAV9EDP2</accession>
<name>A0AAV9EDP2_ACOCL</name>
<dbReference type="AlphaFoldDB" id="A0AAV9EDP2"/>
<proteinExistence type="predicted"/>
<evidence type="ECO:0000313" key="2">
    <source>
        <dbReference type="Proteomes" id="UP001180020"/>
    </source>
</evidence>
<reference evidence="1" key="1">
    <citation type="journal article" date="2023" name="Nat. Commun.">
        <title>Diploid and tetraploid genomes of Acorus and the evolution of monocots.</title>
        <authorList>
            <person name="Ma L."/>
            <person name="Liu K.W."/>
            <person name="Li Z."/>
            <person name="Hsiao Y.Y."/>
            <person name="Qi Y."/>
            <person name="Fu T."/>
            <person name="Tang G.D."/>
            <person name="Zhang D."/>
            <person name="Sun W.H."/>
            <person name="Liu D.K."/>
            <person name="Li Y."/>
            <person name="Chen G.Z."/>
            <person name="Liu X.D."/>
            <person name="Liao X.Y."/>
            <person name="Jiang Y.T."/>
            <person name="Yu X."/>
            <person name="Hao Y."/>
            <person name="Huang J."/>
            <person name="Zhao X.W."/>
            <person name="Ke S."/>
            <person name="Chen Y.Y."/>
            <person name="Wu W.L."/>
            <person name="Hsu J.L."/>
            <person name="Lin Y.F."/>
            <person name="Huang M.D."/>
            <person name="Li C.Y."/>
            <person name="Huang L."/>
            <person name="Wang Z.W."/>
            <person name="Zhao X."/>
            <person name="Zhong W.Y."/>
            <person name="Peng D.H."/>
            <person name="Ahmad S."/>
            <person name="Lan S."/>
            <person name="Zhang J.S."/>
            <person name="Tsai W.C."/>
            <person name="Van de Peer Y."/>
            <person name="Liu Z.J."/>
        </authorList>
    </citation>
    <scope>NUCLEOTIDE SEQUENCE</scope>
    <source>
        <strain evidence="1">CP</strain>
    </source>
</reference>
<dbReference type="EMBL" id="JAUJYO010000008">
    <property type="protein sequence ID" value="KAK1310890.1"/>
    <property type="molecule type" value="Genomic_DNA"/>
</dbReference>